<evidence type="ECO:0000313" key="2">
    <source>
        <dbReference type="EMBL" id="KAF4448952.1"/>
    </source>
</evidence>
<feature type="region of interest" description="Disordered" evidence="1">
    <location>
        <begin position="504"/>
        <end position="523"/>
    </location>
</feature>
<proteinExistence type="predicted"/>
<comment type="caution">
    <text evidence="2">The sequence shown here is derived from an EMBL/GenBank/DDBJ whole genome shotgun (WGS) entry which is preliminary data.</text>
</comment>
<gene>
    <name evidence="2" type="ORF">F53441_7721</name>
</gene>
<keyword evidence="3" id="KW-1185">Reference proteome</keyword>
<sequence length="1029" mass="116323">MSLRSLPVKRQARPRAQQPKPNSRAKRQVASQQPESNIDVHSEHTDIANALVDGKPIDLEKYKDIRLQRDQDRSNLLYRILLVLKKHDDEEYKPASEEVLRFVEDLVIDAPELFTEMNDHSSTPLIVAARFKLEVLFRVINLLVPADKLRECTRQKEKCPLSSVNQYMLVKFPLEKKANVAASSNEKGREEIKRQEKCDGYKSLGTGTREPEGLDVCLHGPVNLKELTKHNDKIKAVLSAGMKQWSCLQELLDSRNFDSYTAKTLIPHLSFRSLLQLCPDELFNTAGNGGFNPLQNAIRLYNESNLDFQHLSLVIKELVERAPSSIYFKATYSAHQDRDKKSLRLLVEIADRIEEDMQGDYTTFDISANEHGEYDEFEEESVGVDDNNDPDNDVEYGEQEIDPSEAYEAEAEIEYGGRRKCIIETEHMLKMVCIGDPDLELEKKLEFLYWGDANRVREIGLNLLGESNIIGNRYIEMARNRSGTIFETILASVKLPYWNLQDRSAHQQQTSDQESSTEDKNAEQISDPYEGIFNWLRGSNVEKIFTVEVDDTGPEPHSNAVIRKCLRDFQVEVFKWKKYDICSETVYEAAPHAKEVHLYCRGNTAILRSWAFSPELHNMKDNLNDEKDCKEFQGTMKDILSKKCSRLKHENIIVEYPESASSRADVDHGIFSVGQEGSNSMPSIGAQPCQDDWIDELRSFKDYVINMLHGVEPEPTVKIAVLDDGASLKELGQHSSVNGHNICAKGKSFRPDSAQYWVGPCKHGTMMVKCIRQLCPMAQLHVGRLDDSGAVEKQKFTTESCHKALKWAMEMDVDIISMSWSFRLKAQGQGTDSGENGFLKTLNTALRSNKVIIFASLPDKGATSEIADYVPVGNQGVIRIGSANIWGEEAQEIKFASRHFLLPGEEIPGESDKGSSFATAYAAGLAGLMLYFLRAHEALEKQYLDDDSLLALQGQELYDTISKRIQMAGTIEGMKTIFKVLSGKNATDDIDLKGFFVRPYLPLGKKFGGDESQRINRCRDIARKILPID</sequence>
<feature type="region of interest" description="Disordered" evidence="1">
    <location>
        <begin position="1"/>
        <end position="42"/>
    </location>
</feature>
<accession>A0A8H4P5I3</accession>
<name>A0A8H4P5I3_9HYPO</name>
<dbReference type="EMBL" id="JAADJG010000310">
    <property type="protein sequence ID" value="KAF4448952.1"/>
    <property type="molecule type" value="Genomic_DNA"/>
</dbReference>
<dbReference type="AlphaFoldDB" id="A0A8H4P5I3"/>
<evidence type="ECO:0000256" key="1">
    <source>
        <dbReference type="SAM" id="MobiDB-lite"/>
    </source>
</evidence>
<dbReference type="GO" id="GO:0004252">
    <property type="term" value="F:serine-type endopeptidase activity"/>
    <property type="evidence" value="ECO:0007669"/>
    <property type="project" value="InterPro"/>
</dbReference>
<evidence type="ECO:0000313" key="3">
    <source>
        <dbReference type="Proteomes" id="UP000605986"/>
    </source>
</evidence>
<organism evidence="2 3">
    <name type="scientific">Fusarium austroafricanum</name>
    <dbReference type="NCBI Taxonomy" id="2364996"/>
    <lineage>
        <taxon>Eukaryota</taxon>
        <taxon>Fungi</taxon>
        <taxon>Dikarya</taxon>
        <taxon>Ascomycota</taxon>
        <taxon>Pezizomycotina</taxon>
        <taxon>Sordariomycetes</taxon>
        <taxon>Hypocreomycetidae</taxon>
        <taxon>Hypocreales</taxon>
        <taxon>Nectriaceae</taxon>
        <taxon>Fusarium</taxon>
        <taxon>Fusarium concolor species complex</taxon>
    </lineage>
</organism>
<dbReference type="InterPro" id="IPR036852">
    <property type="entry name" value="Peptidase_S8/S53_dom_sf"/>
</dbReference>
<dbReference type="GO" id="GO:0006508">
    <property type="term" value="P:proteolysis"/>
    <property type="evidence" value="ECO:0007669"/>
    <property type="project" value="InterPro"/>
</dbReference>
<dbReference type="OrthoDB" id="3565018at2759"/>
<dbReference type="Proteomes" id="UP000605986">
    <property type="component" value="Unassembled WGS sequence"/>
</dbReference>
<dbReference type="Gene3D" id="3.40.50.200">
    <property type="entry name" value="Peptidase S8/S53 domain"/>
    <property type="match status" value="1"/>
</dbReference>
<reference evidence="2" key="1">
    <citation type="submission" date="2020-01" db="EMBL/GenBank/DDBJ databases">
        <title>Identification and distribution of gene clusters putatively required for synthesis of sphingolipid metabolism inhibitors in phylogenetically diverse species of the filamentous fungus Fusarium.</title>
        <authorList>
            <person name="Kim H.-S."/>
            <person name="Busman M."/>
            <person name="Brown D.W."/>
            <person name="Divon H."/>
            <person name="Uhlig S."/>
            <person name="Proctor R.H."/>
        </authorList>
    </citation>
    <scope>NUCLEOTIDE SEQUENCE</scope>
    <source>
        <strain evidence="2">NRRL 53441</strain>
    </source>
</reference>
<dbReference type="SUPFAM" id="SSF52743">
    <property type="entry name" value="Subtilisin-like"/>
    <property type="match status" value="1"/>
</dbReference>
<protein>
    <submittedName>
        <fullName evidence="2">Subtilisin-like protein</fullName>
    </submittedName>
</protein>